<gene>
    <name evidence="1" type="ORF">L873DRAFT_1299615</name>
</gene>
<feature type="non-terminal residue" evidence="1">
    <location>
        <position position="1"/>
    </location>
</feature>
<evidence type="ECO:0000313" key="2">
    <source>
        <dbReference type="Proteomes" id="UP000276215"/>
    </source>
</evidence>
<dbReference type="EMBL" id="ML120422">
    <property type="protein sequence ID" value="RPA95753.1"/>
    <property type="molecule type" value="Genomic_DNA"/>
</dbReference>
<evidence type="ECO:0000313" key="1">
    <source>
        <dbReference type="EMBL" id="RPA95753.1"/>
    </source>
</evidence>
<protein>
    <submittedName>
        <fullName evidence="1">Uncharacterized protein</fullName>
    </submittedName>
</protein>
<accession>A0A3N4JBW0</accession>
<dbReference type="STRING" id="1336337.A0A3N4JBW0"/>
<dbReference type="OrthoDB" id="6511194at2759"/>
<dbReference type="AlphaFoldDB" id="A0A3N4JBW0"/>
<name>A0A3N4JBW0_9PEZI</name>
<dbReference type="Proteomes" id="UP000276215">
    <property type="component" value="Unassembled WGS sequence"/>
</dbReference>
<organism evidence="1 2">
    <name type="scientific">Choiromyces venosus 120613-1</name>
    <dbReference type="NCBI Taxonomy" id="1336337"/>
    <lineage>
        <taxon>Eukaryota</taxon>
        <taxon>Fungi</taxon>
        <taxon>Dikarya</taxon>
        <taxon>Ascomycota</taxon>
        <taxon>Pezizomycotina</taxon>
        <taxon>Pezizomycetes</taxon>
        <taxon>Pezizales</taxon>
        <taxon>Tuberaceae</taxon>
        <taxon>Choiromyces</taxon>
    </lineage>
</organism>
<keyword evidence="2" id="KW-1185">Reference proteome</keyword>
<reference evidence="1 2" key="1">
    <citation type="journal article" date="2018" name="Nat. Ecol. Evol.">
        <title>Pezizomycetes genomes reveal the molecular basis of ectomycorrhizal truffle lifestyle.</title>
        <authorList>
            <person name="Murat C."/>
            <person name="Payen T."/>
            <person name="Noel B."/>
            <person name="Kuo A."/>
            <person name="Morin E."/>
            <person name="Chen J."/>
            <person name="Kohler A."/>
            <person name="Krizsan K."/>
            <person name="Balestrini R."/>
            <person name="Da Silva C."/>
            <person name="Montanini B."/>
            <person name="Hainaut M."/>
            <person name="Levati E."/>
            <person name="Barry K.W."/>
            <person name="Belfiori B."/>
            <person name="Cichocki N."/>
            <person name="Clum A."/>
            <person name="Dockter R.B."/>
            <person name="Fauchery L."/>
            <person name="Guy J."/>
            <person name="Iotti M."/>
            <person name="Le Tacon F."/>
            <person name="Lindquist E.A."/>
            <person name="Lipzen A."/>
            <person name="Malagnac F."/>
            <person name="Mello A."/>
            <person name="Molinier V."/>
            <person name="Miyauchi S."/>
            <person name="Poulain J."/>
            <person name="Riccioni C."/>
            <person name="Rubini A."/>
            <person name="Sitrit Y."/>
            <person name="Splivallo R."/>
            <person name="Traeger S."/>
            <person name="Wang M."/>
            <person name="Zifcakova L."/>
            <person name="Wipf D."/>
            <person name="Zambonelli A."/>
            <person name="Paolocci F."/>
            <person name="Nowrousian M."/>
            <person name="Ottonello S."/>
            <person name="Baldrian P."/>
            <person name="Spatafora J.W."/>
            <person name="Henrissat B."/>
            <person name="Nagy L.G."/>
            <person name="Aury J.M."/>
            <person name="Wincker P."/>
            <person name="Grigoriev I.V."/>
            <person name="Bonfante P."/>
            <person name="Martin F.M."/>
        </authorList>
    </citation>
    <scope>NUCLEOTIDE SEQUENCE [LARGE SCALE GENOMIC DNA]</scope>
    <source>
        <strain evidence="1 2">120613-1</strain>
    </source>
</reference>
<proteinExistence type="predicted"/>
<sequence length="143" mass="16463">KNTTTCRRREERQGIYVSELLTPIGRLGDGAACQILKCSRDICLDREKLLDQIKNKAISAFEIEFPEYQALFQFNNTKNNNKYAENELWVLNMNMTDGGKYVKPIYTTYVLDESYPDGGYYQSMVQNNGTPKGLKTVLIEWSL</sequence>